<feature type="region of interest" description="Disordered" evidence="1">
    <location>
        <begin position="334"/>
        <end position="357"/>
    </location>
</feature>
<evidence type="ECO:0000256" key="2">
    <source>
        <dbReference type="SAM" id="Phobius"/>
    </source>
</evidence>
<evidence type="ECO:0000313" key="3">
    <source>
        <dbReference type="EMBL" id="KAB8242259.1"/>
    </source>
</evidence>
<dbReference type="Proteomes" id="UP000325434">
    <property type="component" value="Unassembled WGS sequence"/>
</dbReference>
<keyword evidence="2" id="KW-0472">Membrane</keyword>
<sequence>MSTPELEPVPQGSPQVRNLEIRGTWDGEVNGRAELRISLEVQSTPNTQIQILDTRSPTVLLCKASIQFLSEKWGQNSQPSEVAPQSPLFEFFEPIYPDGEGACMNFEGFPETPDPINDHSLGKAHSETSSTTRVLHPDHEVDSSIESSLLPDGHSPGLRPNFAKRGNQTRMLNLGKRSATDACLTDVDSNIMYARPNRNSPYNGAIPNLDTPDYRLDVLEQTAQLEIGDTMDNISQQRSYSLRGNHSKPVLLSEIAVGVKQAFDAGICLIGAHYMQSPDGSHEKKAGTSLPRDEEMLHTTSATKDLCKIKDGDIDGHDTSLTNLVNLNISQERVSNGPLMSPTSGTGSEGELGTDLGDYPSTRPASLLDIEQEAGSDPDTCERNSIGLYEHNSLDTHEPERLVFPEIEPEINMVDEILFVQHPANVRAGVYKVVVTVSIALLRKTPSDWYDLVIPGLPKLETGKSGFILFLIPDKYGVEFRTTYLRRFRMVEDCLFAEFVDKRDLVIPMRSFDQRNYGIIKDFVVDQEIEARPFLSSVSENNKHTQPGLSVRYHAMCSLRLHERCFWAEKCCFFLDLDGGPEGFFQCRLQPPDTSLQVVYIPSSSSYSIGVSHLQIICSPKDLGMFCITWLVNMPFPARNWLPRIYPGSASNANERDKSQLRATFTRLYANASTGEQSYRCILSALEREDETNGGSSEAVDGGDQSEDLERTFGFQHMNPVIKAMSMPLRAVWTSINDPMPTWIASWEDFVVLILGVTFTVCGTLGCLLLSHACSRVFHRPWEPAIGANAGLSKVDGQIPGCGEPSSEYNNFTEELFHETPDNIDSASLFDNNNTSNHISLDQQEAIDLEEDVKEVEEQVQEEEQAVAASAPDVESGKDFSLRDQIDHLLGWKGPIDRMA</sequence>
<name>A0A5N6GM86_ASPFL</name>
<dbReference type="EMBL" id="ML734667">
    <property type="protein sequence ID" value="KAB8242259.1"/>
    <property type="molecule type" value="Genomic_DNA"/>
</dbReference>
<keyword evidence="2" id="KW-1133">Transmembrane helix</keyword>
<feature type="compositionally biased region" description="Low complexity" evidence="1">
    <location>
        <begin position="344"/>
        <end position="357"/>
    </location>
</feature>
<feature type="region of interest" description="Disordered" evidence="1">
    <location>
        <begin position="859"/>
        <end position="880"/>
    </location>
</feature>
<keyword evidence="2" id="KW-0812">Transmembrane</keyword>
<organism evidence="3">
    <name type="scientific">Aspergillus flavus</name>
    <dbReference type="NCBI Taxonomy" id="5059"/>
    <lineage>
        <taxon>Eukaryota</taxon>
        <taxon>Fungi</taxon>
        <taxon>Dikarya</taxon>
        <taxon>Ascomycota</taxon>
        <taxon>Pezizomycotina</taxon>
        <taxon>Eurotiomycetes</taxon>
        <taxon>Eurotiomycetidae</taxon>
        <taxon>Eurotiales</taxon>
        <taxon>Aspergillaceae</taxon>
        <taxon>Aspergillus</taxon>
        <taxon>Aspergillus subgen. Circumdati</taxon>
    </lineage>
</organism>
<dbReference type="VEuPathDB" id="FungiDB:AFLA_000538"/>
<proteinExistence type="predicted"/>
<dbReference type="AlphaFoldDB" id="A0A5N6GM86"/>
<accession>A0A5N6GM86</accession>
<protein>
    <submittedName>
        <fullName evidence="3">Uncharacterized protein</fullName>
    </submittedName>
</protein>
<evidence type="ECO:0000256" key="1">
    <source>
        <dbReference type="SAM" id="MobiDB-lite"/>
    </source>
</evidence>
<reference evidence="3" key="1">
    <citation type="submission" date="2019-04" db="EMBL/GenBank/DDBJ databases">
        <title>Friends and foes A comparative genomics study of 23 Aspergillus species from section Flavi.</title>
        <authorList>
            <consortium name="DOE Joint Genome Institute"/>
            <person name="Kjaerbolling I."/>
            <person name="Vesth T."/>
            <person name="Frisvad J.C."/>
            <person name="Nybo J.L."/>
            <person name="Theobald S."/>
            <person name="Kildgaard S."/>
            <person name="Isbrandt T."/>
            <person name="Kuo A."/>
            <person name="Sato A."/>
            <person name="Lyhne E.K."/>
            <person name="Kogle M.E."/>
            <person name="Wiebenga A."/>
            <person name="Kun R.S."/>
            <person name="Lubbers R.J."/>
            <person name="Makela M.R."/>
            <person name="Barry K."/>
            <person name="Chovatia M."/>
            <person name="Clum A."/>
            <person name="Daum C."/>
            <person name="Haridas S."/>
            <person name="He G."/>
            <person name="LaButti K."/>
            <person name="Lipzen A."/>
            <person name="Mondo S."/>
            <person name="Riley R."/>
            <person name="Salamov A."/>
            <person name="Simmons B.A."/>
            <person name="Magnuson J.K."/>
            <person name="Henrissat B."/>
            <person name="Mortensen U.H."/>
            <person name="Larsen T.O."/>
            <person name="Devries R.P."/>
            <person name="Grigoriev I.V."/>
            <person name="Machida M."/>
            <person name="Baker S.E."/>
            <person name="Andersen M.R."/>
        </authorList>
    </citation>
    <scope>NUCLEOTIDE SEQUENCE [LARGE SCALE GENOMIC DNA]</scope>
    <source>
        <strain evidence="3">CBS 121.62</strain>
    </source>
</reference>
<feature type="transmembrane region" description="Helical" evidence="2">
    <location>
        <begin position="750"/>
        <end position="770"/>
    </location>
</feature>
<dbReference type="VEuPathDB" id="FungiDB:F9C07_2132208"/>
<feature type="region of interest" description="Disordered" evidence="1">
    <location>
        <begin position="121"/>
        <end position="166"/>
    </location>
</feature>
<gene>
    <name evidence="3" type="ORF">BDV35DRAFT_31045</name>
</gene>